<keyword evidence="8" id="KW-1185">Reference proteome</keyword>
<evidence type="ECO:0000256" key="3">
    <source>
        <dbReference type="ARBA" id="ARBA00022692"/>
    </source>
</evidence>
<feature type="transmembrane region" description="Helical" evidence="6">
    <location>
        <begin position="132"/>
        <end position="155"/>
    </location>
</feature>
<dbReference type="CDD" id="cd15904">
    <property type="entry name" value="TSPO_MBR"/>
    <property type="match status" value="1"/>
</dbReference>
<dbReference type="InterPro" id="IPR038330">
    <property type="entry name" value="TspO/MBR-related_sf"/>
</dbReference>
<evidence type="ECO:0000256" key="2">
    <source>
        <dbReference type="ARBA" id="ARBA00007524"/>
    </source>
</evidence>
<name>A0ABW8T667_9CLOT</name>
<dbReference type="EMBL" id="JBJHZZ010000012">
    <property type="protein sequence ID" value="MFL0248079.1"/>
    <property type="molecule type" value="Genomic_DNA"/>
</dbReference>
<dbReference type="Proteomes" id="UP001623591">
    <property type="component" value="Unassembled WGS sequence"/>
</dbReference>
<evidence type="ECO:0000313" key="8">
    <source>
        <dbReference type="Proteomes" id="UP001623591"/>
    </source>
</evidence>
<organism evidence="7 8">
    <name type="scientific">Candidatus Clostridium stratigraminis</name>
    <dbReference type="NCBI Taxonomy" id="3381661"/>
    <lineage>
        <taxon>Bacteria</taxon>
        <taxon>Bacillati</taxon>
        <taxon>Bacillota</taxon>
        <taxon>Clostridia</taxon>
        <taxon>Eubacteriales</taxon>
        <taxon>Clostridiaceae</taxon>
        <taxon>Clostridium</taxon>
    </lineage>
</organism>
<dbReference type="InterPro" id="IPR004307">
    <property type="entry name" value="TspO_MBR"/>
</dbReference>
<keyword evidence="3 6" id="KW-0812">Transmembrane</keyword>
<dbReference type="PANTHER" id="PTHR10057">
    <property type="entry name" value="PERIPHERAL-TYPE BENZODIAZEPINE RECEPTOR"/>
    <property type="match status" value="1"/>
</dbReference>
<sequence length="156" mass="18107">MKKINWFQLLVIVLITELIGVLSSLFSGNTGQIYTSLVKPTLSPPGWIFGVIWPILYLLMGIAVYMIYQSPDTLDRKEAITLYWVQLFVNFLWPVVFFRLGWHWISVLVILILDVLVFMTTIKFYKINKVAGYLLIPYLLWILFATYLNIGIAILN</sequence>
<evidence type="ECO:0000256" key="5">
    <source>
        <dbReference type="ARBA" id="ARBA00023136"/>
    </source>
</evidence>
<dbReference type="RefSeq" id="WP_406770510.1">
    <property type="nucleotide sequence ID" value="NZ_JBJHZZ010000012.1"/>
</dbReference>
<keyword evidence="4 6" id="KW-1133">Transmembrane helix</keyword>
<comment type="similarity">
    <text evidence="2">Belongs to the TspO/BZRP family.</text>
</comment>
<evidence type="ECO:0000313" key="7">
    <source>
        <dbReference type="EMBL" id="MFL0248079.1"/>
    </source>
</evidence>
<dbReference type="PANTHER" id="PTHR10057:SF0">
    <property type="entry name" value="TRANSLOCATOR PROTEIN"/>
    <property type="match status" value="1"/>
</dbReference>
<gene>
    <name evidence="7" type="ORF">ACJDUG_14005</name>
</gene>
<comment type="subcellular location">
    <subcellularLocation>
        <location evidence="1">Membrane</location>
        <topology evidence="1">Multi-pass membrane protein</topology>
    </subcellularLocation>
</comment>
<evidence type="ECO:0000256" key="1">
    <source>
        <dbReference type="ARBA" id="ARBA00004141"/>
    </source>
</evidence>
<accession>A0ABW8T667</accession>
<keyword evidence="5 6" id="KW-0472">Membrane</keyword>
<feature type="transmembrane region" description="Helical" evidence="6">
    <location>
        <begin position="80"/>
        <end position="98"/>
    </location>
</feature>
<evidence type="ECO:0000256" key="4">
    <source>
        <dbReference type="ARBA" id="ARBA00022989"/>
    </source>
</evidence>
<protein>
    <submittedName>
        <fullName evidence="7">TspO/MBR family protein</fullName>
    </submittedName>
</protein>
<dbReference type="Gene3D" id="1.20.1260.100">
    <property type="entry name" value="TspO/MBR protein"/>
    <property type="match status" value="1"/>
</dbReference>
<reference evidence="7 8" key="1">
    <citation type="submission" date="2024-11" db="EMBL/GenBank/DDBJ databases">
        <authorList>
            <person name="Heng Y.C."/>
            <person name="Lim A.C.H."/>
            <person name="Lee J.K.Y."/>
            <person name="Kittelmann S."/>
        </authorList>
    </citation>
    <scope>NUCLEOTIDE SEQUENCE [LARGE SCALE GENOMIC DNA]</scope>
    <source>
        <strain evidence="7 8">WILCCON 0185</strain>
    </source>
</reference>
<dbReference type="PIRSF" id="PIRSF005859">
    <property type="entry name" value="PBR"/>
    <property type="match status" value="1"/>
</dbReference>
<proteinExistence type="inferred from homology"/>
<feature type="transmembrane region" description="Helical" evidence="6">
    <location>
        <begin position="7"/>
        <end position="26"/>
    </location>
</feature>
<evidence type="ECO:0000256" key="6">
    <source>
        <dbReference type="SAM" id="Phobius"/>
    </source>
</evidence>
<comment type="caution">
    <text evidence="7">The sequence shown here is derived from an EMBL/GenBank/DDBJ whole genome shotgun (WGS) entry which is preliminary data.</text>
</comment>
<feature type="transmembrane region" description="Helical" evidence="6">
    <location>
        <begin position="46"/>
        <end position="68"/>
    </location>
</feature>
<feature type="transmembrane region" description="Helical" evidence="6">
    <location>
        <begin position="104"/>
        <end position="125"/>
    </location>
</feature>
<dbReference type="Pfam" id="PF03073">
    <property type="entry name" value="TspO_MBR"/>
    <property type="match status" value="1"/>
</dbReference>